<keyword evidence="5" id="KW-1185">Reference proteome</keyword>
<gene>
    <name evidence="4" type="ORF">SLS56_008667</name>
</gene>
<dbReference type="InterPro" id="IPR018465">
    <property type="entry name" value="Scm3/HJURP"/>
</dbReference>
<feature type="compositionally biased region" description="Basic and acidic residues" evidence="2">
    <location>
        <begin position="399"/>
        <end position="408"/>
    </location>
</feature>
<evidence type="ECO:0000256" key="2">
    <source>
        <dbReference type="SAM" id="MobiDB-lite"/>
    </source>
</evidence>
<feature type="region of interest" description="Disordered" evidence="2">
    <location>
        <begin position="759"/>
        <end position="815"/>
    </location>
</feature>
<feature type="compositionally biased region" description="Basic and acidic residues" evidence="2">
    <location>
        <begin position="327"/>
        <end position="340"/>
    </location>
</feature>
<dbReference type="EMBL" id="JAJVDC020000132">
    <property type="protein sequence ID" value="KAL1622620.1"/>
    <property type="molecule type" value="Genomic_DNA"/>
</dbReference>
<feature type="compositionally biased region" description="Basic and acidic residues" evidence="2">
    <location>
        <begin position="353"/>
        <end position="365"/>
    </location>
</feature>
<dbReference type="Gene3D" id="1.10.20.10">
    <property type="entry name" value="Histone, subunit A"/>
    <property type="match status" value="1"/>
</dbReference>
<feature type="region of interest" description="Disordered" evidence="2">
    <location>
        <begin position="502"/>
        <end position="530"/>
    </location>
</feature>
<sequence>MDRRPSLLPPADADHYDDLSELERERYQNDMRLKNTFEHIFEKYSRDFSGIGDEIDLETGEIVVNNGHIVHIQDERDTGEGFDDWEEGDDDDDNGLYDRYELGDSEGEEEDELLSSPPRNNHGRTFTTGQPSIAHTSQNRNHFATPRSARPSARPAVEPQRTPQGMDLANDPAFFQALGQSIAQGIAQYMTSYGNDTRPADPVWDAPPLPRPSHSVRRSTSQTQRRRPMIPESPRHPSSRSIWASGRAPGRPRVRPHSSTNAPTPSPSIRNNELNRQMLASGSPERPRHHFAYAEYVQYEDNGEEEFQDDDQVEVQDEYQDTGNAWAEHDDPLDLDHAADPEIPARPPQATEIPRERPARTEDRPPANYPGRTVQDARTREKPSESLQINFSSTSDASGDTREADAAMRTESAPQQSATKTPNGRTGRPIVRDAPWTAEEAELLIELREVRKASFPQCARYFPTRGPKNIENHYYKHLMNRPDKDGPRGEMSEVVRRAIERGPILANRPRMKPYNPKNPENARPNRANLADPKELLQDTLPFVADSESGSEALSGQEGTATPPAQVTPQTPFSAAEEEGVYRTGDAKKPWACKRCGKAWGHKSGFKYHLAVPTRCKPPISLQISQMAPAGVVPRGLDIQNGRPANFNPNILIREEMERTYLCIRCGKSWASHSNARQHTKHPEQCMPDNWAINYDPGAHRKRKAADGLATPAAGQSSKRTKKDESARLQRLETAAQPLAEPSPLAAREDGRGRQIDGIAGEQEGVESTGAIQWTPDATPEPSSLPRRGFPQRFTISDKPQARKAPENQIPIDPALESMFEASKVLEVVQQHMNPAVQDPEVSSKGPPRPQSSAVRRGNGGSSSAGAAAAAGSSSGSSSKGMVQAAHVQKTTPRTAPADPARSSAKNANTLHMDAQRTTSPHRPTQPVDLAGRPISGPSPTRVSRPEPEPVPHRSASKAKAKPVEKLQKHDTALKSSSNVMPRAKDVGVKPSSSKLTPKAKDVGVKPSASAGTSKVTKSQPAKTAPKASSAQKLQSKVRMAMTPQAKRTGEGARSSPLIRAVASEPRPRTSFADLLLDESEDELAF</sequence>
<accession>A0ABR3SJG6</accession>
<feature type="compositionally biased region" description="Low complexity" evidence="2">
    <location>
        <begin position="863"/>
        <end position="880"/>
    </location>
</feature>
<feature type="compositionally biased region" description="Polar residues" evidence="2">
    <location>
        <begin position="117"/>
        <end position="142"/>
    </location>
</feature>
<dbReference type="InterPro" id="IPR009057">
    <property type="entry name" value="Homeodomain-like_sf"/>
</dbReference>
<comment type="caution">
    <text evidence="4">The sequence shown here is derived from an EMBL/GenBank/DDBJ whole genome shotgun (WGS) entry which is preliminary data.</text>
</comment>
<dbReference type="InterPro" id="IPR009072">
    <property type="entry name" value="Histone-fold"/>
</dbReference>
<feature type="compositionally biased region" description="Polar residues" evidence="2">
    <location>
        <begin position="412"/>
        <end position="424"/>
    </location>
</feature>
<dbReference type="Proteomes" id="UP001521116">
    <property type="component" value="Unassembled WGS sequence"/>
</dbReference>
<feature type="region of interest" description="Disordered" evidence="2">
    <location>
        <begin position="830"/>
        <end position="1085"/>
    </location>
</feature>
<dbReference type="PANTHER" id="PTHR15992:SF5">
    <property type="entry name" value="HOLLIDAY JUNCTION RECOGNITION PROTEIN"/>
    <property type="match status" value="1"/>
</dbReference>
<dbReference type="SUPFAM" id="SSF46689">
    <property type="entry name" value="Homeodomain-like"/>
    <property type="match status" value="1"/>
</dbReference>
<name>A0ABR3SJG6_9PEZI</name>
<keyword evidence="1" id="KW-0862">Zinc</keyword>
<feature type="compositionally biased region" description="Acidic residues" evidence="2">
    <location>
        <begin position="103"/>
        <end position="113"/>
    </location>
</feature>
<feature type="region of interest" description="Disordered" evidence="2">
    <location>
        <begin position="74"/>
        <end position="168"/>
    </location>
</feature>
<evidence type="ECO:0000256" key="1">
    <source>
        <dbReference type="PROSITE-ProRule" id="PRU00042"/>
    </source>
</evidence>
<dbReference type="Gene3D" id="1.10.10.60">
    <property type="entry name" value="Homeodomain-like"/>
    <property type="match status" value="1"/>
</dbReference>
<dbReference type="InterPro" id="IPR036236">
    <property type="entry name" value="Znf_C2H2_sf"/>
</dbReference>
<dbReference type="SUPFAM" id="SSF57667">
    <property type="entry name" value="beta-beta-alpha zinc fingers"/>
    <property type="match status" value="1"/>
</dbReference>
<feature type="region of interest" description="Disordered" evidence="2">
    <location>
        <begin position="701"/>
        <end position="726"/>
    </location>
</feature>
<feature type="compositionally biased region" description="Polar residues" evidence="2">
    <location>
        <begin position="903"/>
        <end position="922"/>
    </location>
</feature>
<keyword evidence="1" id="KW-0479">Metal-binding</keyword>
<dbReference type="Gene3D" id="3.30.160.60">
    <property type="entry name" value="Classic Zinc Finger"/>
    <property type="match status" value="1"/>
</dbReference>
<organism evidence="4 5">
    <name type="scientific">Neofusicoccum ribis</name>
    <dbReference type="NCBI Taxonomy" id="45134"/>
    <lineage>
        <taxon>Eukaryota</taxon>
        <taxon>Fungi</taxon>
        <taxon>Dikarya</taxon>
        <taxon>Ascomycota</taxon>
        <taxon>Pezizomycotina</taxon>
        <taxon>Dothideomycetes</taxon>
        <taxon>Dothideomycetes incertae sedis</taxon>
        <taxon>Botryosphaeriales</taxon>
        <taxon>Botryosphaeriaceae</taxon>
        <taxon>Neofusicoccum</taxon>
    </lineage>
</organism>
<feature type="domain" description="C2H2-type" evidence="3">
    <location>
        <begin position="590"/>
        <end position="617"/>
    </location>
</feature>
<feature type="compositionally biased region" description="Acidic residues" evidence="2">
    <location>
        <begin position="80"/>
        <end position="95"/>
    </location>
</feature>
<feature type="region of interest" description="Disordered" evidence="2">
    <location>
        <begin position="198"/>
        <end position="273"/>
    </location>
</feature>
<dbReference type="InterPro" id="IPR001005">
    <property type="entry name" value="SANT/Myb"/>
</dbReference>
<feature type="compositionally biased region" description="Polar residues" evidence="2">
    <location>
        <begin position="1009"/>
        <end position="1034"/>
    </location>
</feature>
<dbReference type="InterPro" id="IPR013087">
    <property type="entry name" value="Znf_C2H2_type"/>
</dbReference>
<dbReference type="Pfam" id="PF10384">
    <property type="entry name" value="Scm3"/>
    <property type="match status" value="1"/>
</dbReference>
<evidence type="ECO:0000313" key="4">
    <source>
        <dbReference type="EMBL" id="KAL1622620.1"/>
    </source>
</evidence>
<feature type="region of interest" description="Disordered" evidence="2">
    <location>
        <begin position="546"/>
        <end position="580"/>
    </location>
</feature>
<protein>
    <recommendedName>
        <fullName evidence="3">C2H2-type domain-containing protein</fullName>
    </recommendedName>
</protein>
<dbReference type="PROSITE" id="PS50157">
    <property type="entry name" value="ZINC_FINGER_C2H2_2"/>
    <property type="match status" value="1"/>
</dbReference>
<reference evidence="4 5" key="1">
    <citation type="submission" date="2024-02" db="EMBL/GenBank/DDBJ databases">
        <title>De novo assembly and annotation of 12 fungi associated with fruit tree decline syndrome in Ontario, Canada.</title>
        <authorList>
            <person name="Sulman M."/>
            <person name="Ellouze W."/>
            <person name="Ilyukhin E."/>
        </authorList>
    </citation>
    <scope>NUCLEOTIDE SEQUENCE [LARGE SCALE GENOMIC DNA]</scope>
    <source>
        <strain evidence="4 5">M1-105</strain>
    </source>
</reference>
<feature type="compositionally biased region" description="Polar residues" evidence="2">
    <location>
        <begin position="547"/>
        <end position="558"/>
    </location>
</feature>
<feature type="compositionally biased region" description="Acidic residues" evidence="2">
    <location>
        <begin position="1075"/>
        <end position="1085"/>
    </location>
</feature>
<evidence type="ECO:0000259" key="3">
    <source>
        <dbReference type="PROSITE" id="PS50157"/>
    </source>
</evidence>
<feature type="compositionally biased region" description="Basic and acidic residues" evidence="2">
    <location>
        <begin position="375"/>
        <end position="384"/>
    </location>
</feature>
<evidence type="ECO:0000313" key="5">
    <source>
        <dbReference type="Proteomes" id="UP001521116"/>
    </source>
</evidence>
<feature type="compositionally biased region" description="Low complexity" evidence="2">
    <location>
        <begin position="559"/>
        <end position="571"/>
    </location>
</feature>
<dbReference type="CDD" id="cd00167">
    <property type="entry name" value="SANT"/>
    <property type="match status" value="1"/>
</dbReference>
<feature type="compositionally biased region" description="Basic and acidic residues" evidence="2">
    <location>
        <begin position="961"/>
        <end position="972"/>
    </location>
</feature>
<proteinExistence type="predicted"/>
<feature type="region of interest" description="Disordered" evidence="2">
    <location>
        <begin position="300"/>
        <end position="430"/>
    </location>
</feature>
<feature type="compositionally biased region" description="Acidic residues" evidence="2">
    <location>
        <begin position="301"/>
        <end position="320"/>
    </location>
</feature>
<dbReference type="PANTHER" id="PTHR15992">
    <property type="entry name" value="HOLLIDAY JUNCTION RECOGNITION PROTEIN"/>
    <property type="match status" value="1"/>
</dbReference>
<feature type="region of interest" description="Disordered" evidence="2">
    <location>
        <begin position="732"/>
        <end position="751"/>
    </location>
</feature>
<feature type="compositionally biased region" description="Polar residues" evidence="2">
    <location>
        <begin position="257"/>
        <end position="273"/>
    </location>
</feature>
<keyword evidence="1" id="KW-0863">Zinc-finger</keyword>
<feature type="compositionally biased region" description="Polar residues" evidence="2">
    <location>
        <begin position="385"/>
        <end position="398"/>
    </location>
</feature>
<dbReference type="SMART" id="SM00717">
    <property type="entry name" value="SANT"/>
    <property type="match status" value="1"/>
</dbReference>